<proteinExistence type="predicted"/>
<dbReference type="GO" id="GO:0000036">
    <property type="term" value="F:acyl carrier activity"/>
    <property type="evidence" value="ECO:0007669"/>
    <property type="project" value="TreeGrafter"/>
</dbReference>
<protein>
    <submittedName>
        <fullName evidence="4">Acyl carrier protein</fullName>
    </submittedName>
</protein>
<accession>A0AB39CEP5</accession>
<evidence type="ECO:0000259" key="3">
    <source>
        <dbReference type="PROSITE" id="PS50075"/>
    </source>
</evidence>
<dbReference type="Pfam" id="PF00550">
    <property type="entry name" value="PP-binding"/>
    <property type="match status" value="1"/>
</dbReference>
<dbReference type="SUPFAM" id="SSF47336">
    <property type="entry name" value="ACP-like"/>
    <property type="match status" value="1"/>
</dbReference>
<dbReference type="Gene3D" id="1.10.1200.10">
    <property type="entry name" value="ACP-like"/>
    <property type="match status" value="1"/>
</dbReference>
<dbReference type="PROSITE" id="PS50075">
    <property type="entry name" value="CARRIER"/>
    <property type="match status" value="1"/>
</dbReference>
<dbReference type="PANTHER" id="PTHR20863:SF76">
    <property type="entry name" value="CARRIER DOMAIN-CONTAINING PROTEIN"/>
    <property type="match status" value="1"/>
</dbReference>
<dbReference type="InterPro" id="IPR036736">
    <property type="entry name" value="ACP-like_sf"/>
</dbReference>
<feature type="domain" description="Carrier" evidence="3">
    <location>
        <begin position="152"/>
        <end position="230"/>
    </location>
</feature>
<keyword evidence="2" id="KW-0597">Phosphoprotein</keyword>
<name>A0AB39CEP5_9VIRU</name>
<dbReference type="GO" id="GO:0000035">
    <property type="term" value="F:acyl binding"/>
    <property type="evidence" value="ECO:0007669"/>
    <property type="project" value="TreeGrafter"/>
</dbReference>
<evidence type="ECO:0000313" key="4">
    <source>
        <dbReference type="EMBL" id="XDJ15383.1"/>
    </source>
</evidence>
<dbReference type="EMBL" id="PQ015379">
    <property type="protein sequence ID" value="XDJ15383.1"/>
    <property type="molecule type" value="Genomic_DNA"/>
</dbReference>
<sequence length="236" mass="27649">MKEQQLPTTFTSEEVARILDALFAQHPQKIGDNENPEWRTNHTLGRRLVRLAEDGARLDFLQTQSKLSYTGLSIQTQGGRTEIMWHHQRFEPQENLRRAIDLAREKFPEGQSKISPPGARFVYGRAPVQPTDPENVPGREWYGPNKLPAWHDKTTDLVYRMVSEQSCASVHEMQRVYADTDLHEWGHMDSLDHIEMIMRIEEEFGLEIPDEVSYTFRTINQIVEYVKQQEYQRDPR</sequence>
<evidence type="ECO:0000256" key="1">
    <source>
        <dbReference type="ARBA" id="ARBA00022450"/>
    </source>
</evidence>
<evidence type="ECO:0000256" key="2">
    <source>
        <dbReference type="ARBA" id="ARBA00022553"/>
    </source>
</evidence>
<dbReference type="PANTHER" id="PTHR20863">
    <property type="entry name" value="ACYL CARRIER PROTEIN"/>
    <property type="match status" value="1"/>
</dbReference>
<keyword evidence="1" id="KW-0596">Phosphopantetheine</keyword>
<reference evidence="4" key="1">
    <citation type="submission" date="2024-07" db="EMBL/GenBank/DDBJ databases">
        <authorList>
            <person name="Bringhurst R.M."/>
            <person name="Homer T.E."/>
        </authorList>
    </citation>
    <scope>NUCLEOTIDE SEQUENCE</scope>
</reference>
<dbReference type="InterPro" id="IPR003231">
    <property type="entry name" value="ACP"/>
</dbReference>
<dbReference type="InterPro" id="IPR009081">
    <property type="entry name" value="PP-bd_ACP"/>
</dbReference>
<organism evidence="4">
    <name type="scientific">Pseudomonas phage HRDY3</name>
    <dbReference type="NCBI Taxonomy" id="3236930"/>
    <lineage>
        <taxon>Viruses</taxon>
    </lineage>
</organism>